<keyword evidence="2" id="KW-1185">Reference proteome</keyword>
<reference evidence="1 2" key="1">
    <citation type="submission" date="2018-02" db="EMBL/GenBank/DDBJ databases">
        <title>Novel Leptospira species isolated from soil and water in Japan.</title>
        <authorList>
            <person name="Nakao R."/>
            <person name="Masuzawa T."/>
        </authorList>
    </citation>
    <scope>NUCLEOTIDE SEQUENCE [LARGE SCALE GENOMIC DNA]</scope>
    <source>
        <strain evidence="1 2">E8</strain>
    </source>
</reference>
<dbReference type="EMBL" id="BFAY01000011">
    <property type="protein sequence ID" value="GBF40136.1"/>
    <property type="molecule type" value="Genomic_DNA"/>
</dbReference>
<accession>A0A2P2D668</accession>
<comment type="caution">
    <text evidence="1">The sequence shown here is derived from an EMBL/GenBank/DDBJ whole genome shotgun (WGS) entry which is preliminary data.</text>
</comment>
<organism evidence="1 2">
    <name type="scientific">Leptospira johnsonii</name>
    <dbReference type="NCBI Taxonomy" id="1917820"/>
    <lineage>
        <taxon>Bacteria</taxon>
        <taxon>Pseudomonadati</taxon>
        <taxon>Spirochaetota</taxon>
        <taxon>Spirochaetia</taxon>
        <taxon>Leptospirales</taxon>
        <taxon>Leptospiraceae</taxon>
        <taxon>Leptospira</taxon>
    </lineage>
</organism>
<protein>
    <submittedName>
        <fullName evidence="1">Uncharacterized protein</fullName>
    </submittedName>
</protein>
<dbReference type="AlphaFoldDB" id="A0A2P2D668"/>
<evidence type="ECO:0000313" key="2">
    <source>
        <dbReference type="Proteomes" id="UP000245076"/>
    </source>
</evidence>
<name>A0A2P2D668_9LEPT</name>
<proteinExistence type="predicted"/>
<dbReference type="Proteomes" id="UP000245076">
    <property type="component" value="Unassembled WGS sequence"/>
</dbReference>
<evidence type="ECO:0000313" key="1">
    <source>
        <dbReference type="EMBL" id="GBF40136.1"/>
    </source>
</evidence>
<gene>
    <name evidence="1" type="ORF">LPTSP1_31500</name>
</gene>
<sequence>MMYRSGFSPEEDSLSVVDGLVVSALGVVDFGGAVVPGEV</sequence>